<dbReference type="Pfam" id="PF03161">
    <property type="entry name" value="LAGLIDADG_2"/>
    <property type="match status" value="1"/>
</dbReference>
<evidence type="ECO:0000313" key="2">
    <source>
        <dbReference type="EMBL" id="BDI15577.1"/>
    </source>
</evidence>
<name>A0ABM7YY76_NOSCO</name>
<evidence type="ECO:0000259" key="1">
    <source>
        <dbReference type="Pfam" id="PF03161"/>
    </source>
</evidence>
<accession>A0ABM7YY76</accession>
<proteinExistence type="predicted"/>
<protein>
    <recommendedName>
        <fullName evidence="1">Homing endonuclease LAGLIDADG domain-containing protein</fullName>
    </recommendedName>
</protein>
<dbReference type="Proteomes" id="UP001055453">
    <property type="component" value="Chromosome"/>
</dbReference>
<dbReference type="InterPro" id="IPR027434">
    <property type="entry name" value="Homing_endonucl"/>
</dbReference>
<gene>
    <name evidence="2" type="ORF">ANSO36C_13790</name>
</gene>
<dbReference type="Gene3D" id="3.10.28.10">
    <property type="entry name" value="Homing endonucleases"/>
    <property type="match status" value="1"/>
</dbReference>
<feature type="domain" description="Homing endonuclease LAGLIDADG" evidence="1">
    <location>
        <begin position="130"/>
        <end position="273"/>
    </location>
</feature>
<dbReference type="SUPFAM" id="SSF55608">
    <property type="entry name" value="Homing endonucleases"/>
    <property type="match status" value="1"/>
</dbReference>
<sequence length="331" mass="37476">MATSKGRKRRSEDTIPCECGCSILIYKFGIDGRTRRFASGHQFKGNTSGQKSYDLESILKQAELLRPFCACGCGEKLDIPTFLQKKGRGIISIQSRWEKHPYKKGHGIWELRTEKFLANAAVIQPNALGLIYGTLLGDCSISYPNKYSRFPRLCWTHSEKQQGWLEYKAYRLEKLRPKLRITANKGYGSISVTCNTACDPQLKDVLEIVKPNGDKKLVSMDWLNRITPEGLAWWYMDDGSLSLSPQGSPQIQLHTEGFSGAENQLIASWLTAMGYSAATKFYTRSITGKTYHYIQMGASTSRKWLADLKQYSIPTMDYKFGDSRICSPRWG</sequence>
<dbReference type="EMBL" id="AP025732">
    <property type="protein sequence ID" value="BDI15577.1"/>
    <property type="molecule type" value="Genomic_DNA"/>
</dbReference>
<reference evidence="2" key="1">
    <citation type="submission" date="2022-04" db="EMBL/GenBank/DDBJ databases">
        <title>Complete genome sequence of a cyanobacterium, Nostoc sp. SO-36, isolated in Antarctica.</title>
        <authorList>
            <person name="Kanesaki Y."/>
            <person name="Effendi D."/>
            <person name="Sakamoto T."/>
            <person name="Ohtani S."/>
            <person name="Awai K."/>
        </authorList>
    </citation>
    <scope>NUCLEOTIDE SEQUENCE</scope>
    <source>
        <strain evidence="2">SO-36</strain>
    </source>
</reference>
<evidence type="ECO:0000313" key="3">
    <source>
        <dbReference type="Proteomes" id="UP001055453"/>
    </source>
</evidence>
<keyword evidence="3" id="KW-1185">Reference proteome</keyword>
<organism evidence="2 3">
    <name type="scientific">Nostoc cf. commune SO-36</name>
    <dbReference type="NCBI Taxonomy" id="449208"/>
    <lineage>
        <taxon>Bacteria</taxon>
        <taxon>Bacillati</taxon>
        <taxon>Cyanobacteriota</taxon>
        <taxon>Cyanophyceae</taxon>
        <taxon>Nostocales</taxon>
        <taxon>Nostocaceae</taxon>
        <taxon>Nostoc</taxon>
    </lineage>
</organism>
<dbReference type="InterPro" id="IPR004860">
    <property type="entry name" value="LAGLIDADG_dom"/>
</dbReference>